<evidence type="ECO:0000313" key="1">
    <source>
        <dbReference type="EMBL" id="QMV75398.1"/>
    </source>
</evidence>
<sequence>MQTAGISAELLTPSSRHRFVQLYGVASRKSVLPWKEVPRDRAQLIVLDQGMADAISSLGKAPCVVCIGQVRTAMLDSATWVGRLEVDYTLSDLIDMFDRAAVFLLDWDARNKVIRHASEQAAAEPAPSARQEFRYQLKSWVSVGAPFNTGACIRALALLSREPVSIAQLCLHSGLDNMMARGLLVELGRRGVLRGVAQPAIPAASSPSHPREPLHSKGLLSRLGRWIRGGGKPG</sequence>
<evidence type="ECO:0000313" key="2">
    <source>
        <dbReference type="Proteomes" id="UP000515240"/>
    </source>
</evidence>
<dbReference type="RefSeq" id="WP_182325652.1">
    <property type="nucleotide sequence ID" value="NZ_CP058554.1"/>
</dbReference>
<organism evidence="1 2">
    <name type="scientific">Comamonas piscis</name>
    <dbReference type="NCBI Taxonomy" id="1562974"/>
    <lineage>
        <taxon>Bacteria</taxon>
        <taxon>Pseudomonadati</taxon>
        <taxon>Pseudomonadota</taxon>
        <taxon>Betaproteobacteria</taxon>
        <taxon>Burkholderiales</taxon>
        <taxon>Comamonadaceae</taxon>
        <taxon>Comamonas</taxon>
    </lineage>
</organism>
<protein>
    <submittedName>
        <fullName evidence="1">Uncharacterized protein</fullName>
    </submittedName>
</protein>
<proteinExistence type="predicted"/>
<name>A0A7G5EN23_9BURK</name>
<keyword evidence="2" id="KW-1185">Reference proteome</keyword>
<dbReference type="KEGG" id="cpis:HS961_22605"/>
<accession>A0A7G5EN23</accession>
<dbReference type="Proteomes" id="UP000515240">
    <property type="component" value="Chromosome"/>
</dbReference>
<dbReference type="EMBL" id="CP058554">
    <property type="protein sequence ID" value="QMV75398.1"/>
    <property type="molecule type" value="Genomic_DNA"/>
</dbReference>
<dbReference type="AlphaFoldDB" id="A0A7G5EN23"/>
<gene>
    <name evidence="1" type="ORF">HS961_22605</name>
</gene>
<reference evidence="1 2" key="1">
    <citation type="journal article" date="2020" name="G3 (Bethesda)">
        <title>CeMbio - The Caenorhabditis elegans Microbiome Resource.</title>
        <authorList>
            <person name="Dirksen P."/>
            <person name="Assie A."/>
            <person name="Zimmermann J."/>
            <person name="Zhang F."/>
            <person name="Tietje A.M."/>
            <person name="Marsh S.A."/>
            <person name="Felix M.A."/>
            <person name="Shapira M."/>
            <person name="Kaleta C."/>
            <person name="Schulenburg H."/>
            <person name="Samuel B."/>
        </authorList>
    </citation>
    <scope>NUCLEOTIDE SEQUENCE [LARGE SCALE GENOMIC DNA]</scope>
    <source>
        <strain evidence="1 2">BIGb0172</strain>
    </source>
</reference>